<keyword evidence="3" id="KW-1185">Reference proteome</keyword>
<dbReference type="Pfam" id="PF00610">
    <property type="entry name" value="DEP"/>
    <property type="match status" value="1"/>
</dbReference>
<comment type="caution">
    <text evidence="2">The sequence shown here is derived from an EMBL/GenBank/DDBJ whole genome shotgun (WGS) entry which is preliminary data.</text>
</comment>
<reference evidence="2 3" key="1">
    <citation type="submission" date="2024-02" db="EMBL/GenBank/DDBJ databases">
        <title>Chromosome-scale genome assembly of the rough periwinkle Littorina saxatilis.</title>
        <authorList>
            <person name="De Jode A."/>
            <person name="Faria R."/>
            <person name="Formenti G."/>
            <person name="Sims Y."/>
            <person name="Smith T.P."/>
            <person name="Tracey A."/>
            <person name="Wood J.M.D."/>
            <person name="Zagrodzka Z.B."/>
            <person name="Johannesson K."/>
            <person name="Butlin R.K."/>
            <person name="Leder E.H."/>
        </authorList>
    </citation>
    <scope>NUCLEOTIDE SEQUENCE [LARGE SCALE GENOMIC DNA]</scope>
    <source>
        <strain evidence="2">Snail1</strain>
        <tissue evidence="2">Muscle</tissue>
    </source>
</reference>
<dbReference type="PROSITE" id="PS50186">
    <property type="entry name" value="DEP"/>
    <property type="match status" value="1"/>
</dbReference>
<dbReference type="Gene3D" id="1.10.10.10">
    <property type="entry name" value="Winged helix-like DNA-binding domain superfamily/Winged helix DNA-binding domain"/>
    <property type="match status" value="1"/>
</dbReference>
<dbReference type="GO" id="GO:0035556">
    <property type="term" value="P:intracellular signal transduction"/>
    <property type="evidence" value="ECO:0007669"/>
    <property type="project" value="InterPro"/>
</dbReference>
<dbReference type="SMART" id="SM00049">
    <property type="entry name" value="DEP"/>
    <property type="match status" value="1"/>
</dbReference>
<dbReference type="SUPFAM" id="SSF46785">
    <property type="entry name" value="Winged helix' DNA-binding domain"/>
    <property type="match status" value="1"/>
</dbReference>
<gene>
    <name evidence="2" type="ORF">V1264_015263</name>
</gene>
<accession>A0AAN9BLJ6</accession>
<dbReference type="InterPro" id="IPR036388">
    <property type="entry name" value="WH-like_DNA-bd_sf"/>
</dbReference>
<evidence type="ECO:0000313" key="3">
    <source>
        <dbReference type="Proteomes" id="UP001374579"/>
    </source>
</evidence>
<evidence type="ECO:0000259" key="1">
    <source>
        <dbReference type="PROSITE" id="PS50186"/>
    </source>
</evidence>
<sequence length="546" mass="61702">MASSDSSASDPQSFHLETTMPLRESKANLGPFRATQIWNDMTSHMKSKVELKRRRCKMRYYDNCFTGTDAVDVVLHYLLSDKETFSTDLSREKAVKVCQLLMSKKVFEPASSRHHDSSKHSFEDSGGKLYCFPVDSSNVENEPPADDSDDDSLCDESDLPHCSNSKQCSFPLEGLSDVRLCDREADCGSVMSTSRTSFNCSLGSLRSLSGLDYSQQIANISKSVIEETWREVALAQLTTLIELTFLDGVLAPDKPNKRQQQHHNLIISNIVAKNWHLPITDSLMNLNEVGLEGMMEEEGVIQTAIACIECIPKGSSLLSEHEFHCGDSNAKRQAFEILRKHYSQLSDTILPGRFFDLHMAILNQILQHGDGHAVEALRLDMVLLPVAVKEELHRLLKFMTAVSLDNTLVLDPSDSNEVMVLRAFSDAVFRHKLLAPNLGSVLVQFMMQNMPEMFTIPRSLREKVSLKLYQIKTGQNVPDFDTAFCDRVSREEYNRQARDCTQEALIAMMNNVLDDTKVTLREKKNKLKQFQKCYPTLYEENFAGML</sequence>
<dbReference type="EMBL" id="JBAMIC010000004">
    <property type="protein sequence ID" value="KAK7107316.1"/>
    <property type="molecule type" value="Genomic_DNA"/>
</dbReference>
<dbReference type="PANTHER" id="PTHR16206">
    <property type="entry name" value="DEP DOMAIN-CONTAINING"/>
    <property type="match status" value="1"/>
</dbReference>
<dbReference type="InterPro" id="IPR036390">
    <property type="entry name" value="WH_DNA-bd_sf"/>
</dbReference>
<protein>
    <recommendedName>
        <fullName evidence="1">DEP domain-containing protein</fullName>
    </recommendedName>
</protein>
<dbReference type="PANTHER" id="PTHR16206:SF19">
    <property type="entry name" value="DEP DOMAIN-CONTAINING PROTEIN"/>
    <property type="match status" value="1"/>
</dbReference>
<organism evidence="2 3">
    <name type="scientific">Littorina saxatilis</name>
    <dbReference type="NCBI Taxonomy" id="31220"/>
    <lineage>
        <taxon>Eukaryota</taxon>
        <taxon>Metazoa</taxon>
        <taxon>Spiralia</taxon>
        <taxon>Lophotrochozoa</taxon>
        <taxon>Mollusca</taxon>
        <taxon>Gastropoda</taxon>
        <taxon>Caenogastropoda</taxon>
        <taxon>Littorinimorpha</taxon>
        <taxon>Littorinoidea</taxon>
        <taxon>Littorinidae</taxon>
        <taxon>Littorina</taxon>
    </lineage>
</organism>
<proteinExistence type="predicted"/>
<name>A0AAN9BLJ6_9CAEN</name>
<dbReference type="AlphaFoldDB" id="A0AAN9BLJ6"/>
<dbReference type="InterPro" id="IPR000591">
    <property type="entry name" value="DEP_dom"/>
</dbReference>
<evidence type="ECO:0000313" key="2">
    <source>
        <dbReference type="EMBL" id="KAK7107316.1"/>
    </source>
</evidence>
<dbReference type="Proteomes" id="UP001374579">
    <property type="component" value="Unassembled WGS sequence"/>
</dbReference>
<feature type="domain" description="DEP" evidence="1">
    <location>
        <begin position="45"/>
        <end position="134"/>
    </location>
</feature>